<dbReference type="InterPro" id="IPR002586">
    <property type="entry name" value="CobQ/CobB/MinD/ParA_Nub-bd_dom"/>
</dbReference>
<dbReference type="EMBL" id="JAUSWL010000003">
    <property type="protein sequence ID" value="MDQ0543256.1"/>
    <property type="molecule type" value="Genomic_DNA"/>
</dbReference>
<sequence length="438" mass="47702">MLDVLASHHVDVDREAIIVRDGAGRLTFVKEKIAKSEDLVKDLREALGAYAAPMPIVGGSLALRLRQDTRLRRASLQHNGSEIDFLYADRRIVGADWMLAPQASPNGAKRLVFSSLKGGVGRSTALAILAADLSRKGKRVLAIDLDIEAPGIGFMMLPPGDGDDDLDLRPDFGAIDYLIENGLNGVDDYDLDKFIGVSPFAEGSIDVVPAIGRVTDENPSSMIAKLSRALVEDSTPAGPKGLAQQIREMVDRFSATKDYDVILIDARAGMAEVSAAALLWLGAEILFFGTDQPQTFRGYRYILSHLVETAGFSQNELAEDWREKITFVQSKAPPSAVARSQFRERLYSMCAELIYESETLNADGIVELGAFNPAPDATGPGVPHDAIYVDHHPAYEAFDPLSDRASLDTDVYRGPFGPFLERCRAILDLESDTMTDGE</sequence>
<name>A0AAJ1TM33_9HYPH</name>
<comment type="caution">
    <text evidence="2">The sequence shown here is derived from an EMBL/GenBank/DDBJ whole genome shotgun (WGS) entry which is preliminary data.</text>
</comment>
<dbReference type="Pfam" id="PF01656">
    <property type="entry name" value="CbiA"/>
    <property type="match status" value="1"/>
</dbReference>
<dbReference type="SUPFAM" id="SSF52540">
    <property type="entry name" value="P-loop containing nucleoside triphosphate hydrolases"/>
    <property type="match status" value="1"/>
</dbReference>
<feature type="domain" description="CobQ/CobB/MinD/ParA nucleotide binding" evidence="1">
    <location>
        <begin position="112"/>
        <end position="150"/>
    </location>
</feature>
<evidence type="ECO:0000259" key="1">
    <source>
        <dbReference type="Pfam" id="PF01656"/>
    </source>
</evidence>
<dbReference type="Gene3D" id="3.40.50.300">
    <property type="entry name" value="P-loop containing nucleotide triphosphate hydrolases"/>
    <property type="match status" value="1"/>
</dbReference>
<dbReference type="NCBIfam" id="NF047398">
    <property type="entry name" value="AAA_KGGVGR"/>
    <property type="match status" value="1"/>
</dbReference>
<accession>A0AAJ1TM33</accession>
<evidence type="ECO:0000313" key="3">
    <source>
        <dbReference type="Proteomes" id="UP001223420"/>
    </source>
</evidence>
<dbReference type="InterPro" id="IPR050678">
    <property type="entry name" value="DNA_Partitioning_ATPase"/>
</dbReference>
<dbReference type="Proteomes" id="UP001223420">
    <property type="component" value="Unassembled WGS sequence"/>
</dbReference>
<organism evidence="2 3">
    <name type="scientific">Methylobacterium brachiatum</name>
    <dbReference type="NCBI Taxonomy" id="269660"/>
    <lineage>
        <taxon>Bacteria</taxon>
        <taxon>Pseudomonadati</taxon>
        <taxon>Pseudomonadota</taxon>
        <taxon>Alphaproteobacteria</taxon>
        <taxon>Hyphomicrobiales</taxon>
        <taxon>Methylobacteriaceae</taxon>
        <taxon>Methylobacterium</taxon>
    </lineage>
</organism>
<dbReference type="PANTHER" id="PTHR13696:SF52">
    <property type="entry name" value="PARA FAMILY PROTEIN CT_582"/>
    <property type="match status" value="1"/>
</dbReference>
<evidence type="ECO:0000313" key="2">
    <source>
        <dbReference type="EMBL" id="MDQ0543256.1"/>
    </source>
</evidence>
<dbReference type="AlphaFoldDB" id="A0AAJ1TM33"/>
<dbReference type="PANTHER" id="PTHR13696">
    <property type="entry name" value="P-LOOP CONTAINING NUCLEOSIDE TRIPHOSPHATE HYDROLASE"/>
    <property type="match status" value="1"/>
</dbReference>
<protein>
    <submittedName>
        <fullName evidence="2">Mrp family chromosome partitioning ATPase</fullName>
    </submittedName>
</protein>
<gene>
    <name evidence="2" type="ORF">QO001_002182</name>
</gene>
<dbReference type="RefSeq" id="WP_307354634.1">
    <property type="nucleotide sequence ID" value="NZ_JAUSWL010000003.1"/>
</dbReference>
<proteinExistence type="predicted"/>
<reference evidence="2" key="1">
    <citation type="submission" date="2023-07" db="EMBL/GenBank/DDBJ databases">
        <title>Genomic Encyclopedia of Type Strains, Phase IV (KMG-IV): sequencing the most valuable type-strain genomes for metagenomic binning, comparative biology and taxonomic classification.</title>
        <authorList>
            <person name="Goeker M."/>
        </authorList>
    </citation>
    <scope>NUCLEOTIDE SEQUENCE</scope>
    <source>
        <strain evidence="2">DSM 19569</strain>
    </source>
</reference>
<dbReference type="InterPro" id="IPR027417">
    <property type="entry name" value="P-loop_NTPase"/>
</dbReference>